<feature type="transmembrane region" description="Helical" evidence="1">
    <location>
        <begin position="186"/>
        <end position="205"/>
    </location>
</feature>
<feature type="domain" description="DUF7729" evidence="2">
    <location>
        <begin position="1"/>
        <end position="162"/>
    </location>
</feature>
<dbReference type="InterPro" id="IPR056146">
    <property type="entry name" value="DUF7729"/>
</dbReference>
<dbReference type="OrthoDB" id="2564812at2759"/>
<keyword evidence="1" id="KW-0812">Transmembrane</keyword>
<keyword evidence="1" id="KW-1133">Transmembrane helix</keyword>
<evidence type="ECO:0000313" key="3">
    <source>
        <dbReference type="EMBL" id="PHH70987.1"/>
    </source>
</evidence>
<accession>A0A2C5YQF2</accession>
<dbReference type="PANTHER" id="PTHR39460:SF1">
    <property type="entry name" value="C6 TRANSCRIPTION FACTOR"/>
    <property type="match status" value="1"/>
</dbReference>
<reference evidence="3 4" key="1">
    <citation type="submission" date="2017-06" db="EMBL/GenBank/DDBJ databases">
        <title>Ant-infecting Ophiocordyceps genomes reveal a high diversity of potential behavioral manipulation genes and a possible major role for enterotoxins.</title>
        <authorList>
            <person name="De Bekker C."/>
            <person name="Evans H.C."/>
            <person name="Brachmann A."/>
            <person name="Hughes D.P."/>
        </authorList>
    </citation>
    <scope>NUCLEOTIDE SEQUENCE [LARGE SCALE GENOMIC DNA]</scope>
    <source>
        <strain evidence="3 4">Map16</strain>
    </source>
</reference>
<proteinExistence type="predicted"/>
<keyword evidence="4" id="KW-1185">Reference proteome</keyword>
<name>A0A2C5YQF2_9HYPO</name>
<gene>
    <name evidence="3" type="ORF">CDD80_5612</name>
</gene>
<dbReference type="EMBL" id="NJES01000563">
    <property type="protein sequence ID" value="PHH70987.1"/>
    <property type="molecule type" value="Genomic_DNA"/>
</dbReference>
<comment type="caution">
    <text evidence="3">The sequence shown here is derived from an EMBL/GenBank/DDBJ whole genome shotgun (WGS) entry which is preliminary data.</text>
</comment>
<dbReference type="AlphaFoldDB" id="A0A2C5YQF2"/>
<evidence type="ECO:0000313" key="4">
    <source>
        <dbReference type="Proteomes" id="UP000226431"/>
    </source>
</evidence>
<dbReference type="Pfam" id="PF24855">
    <property type="entry name" value="DUF7729"/>
    <property type="match status" value="1"/>
</dbReference>
<evidence type="ECO:0000256" key="1">
    <source>
        <dbReference type="SAM" id="Phobius"/>
    </source>
</evidence>
<protein>
    <recommendedName>
        <fullName evidence="2">DUF7729 domain-containing protein</fullName>
    </recommendedName>
</protein>
<keyword evidence="1" id="KW-0472">Membrane</keyword>
<dbReference type="PANTHER" id="PTHR39460">
    <property type="entry name" value="EXPRESSED PROTEIN"/>
    <property type="match status" value="1"/>
</dbReference>
<sequence length="206" mass="20836">MQTSTALFEAEKQPGSITKVLDAACSVDASACSDYMARASARLAVECRGELEAGQPRVTQARVGLGAYGAVRAATCLRDGGGYCFVRAVSNLTDPSDSYLFLMPLGMPLPRGSTPSCDACTRRVMAAYHAAAAGSDPRLRVLYGDGAGRINGVCGAGFVNGTVPRAERSAAAAAAGGRGAGRRGGWTVLVAWAGLAAVGAAAFGIA</sequence>
<dbReference type="Proteomes" id="UP000226431">
    <property type="component" value="Unassembled WGS sequence"/>
</dbReference>
<evidence type="ECO:0000259" key="2">
    <source>
        <dbReference type="Pfam" id="PF24855"/>
    </source>
</evidence>
<organism evidence="3 4">
    <name type="scientific">Ophiocordyceps camponoti-rufipedis</name>
    <dbReference type="NCBI Taxonomy" id="2004952"/>
    <lineage>
        <taxon>Eukaryota</taxon>
        <taxon>Fungi</taxon>
        <taxon>Dikarya</taxon>
        <taxon>Ascomycota</taxon>
        <taxon>Pezizomycotina</taxon>
        <taxon>Sordariomycetes</taxon>
        <taxon>Hypocreomycetidae</taxon>
        <taxon>Hypocreales</taxon>
        <taxon>Ophiocordycipitaceae</taxon>
        <taxon>Ophiocordyceps</taxon>
    </lineage>
</organism>